<keyword evidence="3 6" id="KW-0547">Nucleotide-binding</keyword>
<evidence type="ECO:0000256" key="6">
    <source>
        <dbReference type="PROSITE-ProRule" id="PRU10141"/>
    </source>
</evidence>
<evidence type="ECO:0000256" key="7">
    <source>
        <dbReference type="SAM" id="MobiDB-lite"/>
    </source>
</evidence>
<dbReference type="FunFam" id="1.10.510.10:FF:002280">
    <property type="match status" value="1"/>
</dbReference>
<dbReference type="Proteomes" id="UP000821837">
    <property type="component" value="Chromosome 1"/>
</dbReference>
<evidence type="ECO:0000313" key="10">
    <source>
        <dbReference type="Proteomes" id="UP000821837"/>
    </source>
</evidence>
<gene>
    <name evidence="9" type="ORF">HPB52_023890</name>
</gene>
<comment type="caution">
    <text evidence="9">The sequence shown here is derived from an EMBL/GenBank/DDBJ whole genome shotgun (WGS) entry which is preliminary data.</text>
</comment>
<evidence type="ECO:0000256" key="2">
    <source>
        <dbReference type="ARBA" id="ARBA00022679"/>
    </source>
</evidence>
<dbReference type="InterPro" id="IPR017441">
    <property type="entry name" value="Protein_kinase_ATP_BS"/>
</dbReference>
<dbReference type="AlphaFoldDB" id="A0A9D4TCB5"/>
<dbReference type="PROSITE" id="PS00109">
    <property type="entry name" value="PROTEIN_KINASE_TYR"/>
    <property type="match status" value="1"/>
</dbReference>
<dbReference type="SUPFAM" id="SSF56112">
    <property type="entry name" value="Protein kinase-like (PK-like)"/>
    <property type="match status" value="1"/>
</dbReference>
<accession>A0A9D4TCB5</accession>
<feature type="compositionally biased region" description="Low complexity" evidence="7">
    <location>
        <begin position="155"/>
        <end position="171"/>
    </location>
</feature>
<dbReference type="PROSITE" id="PS50011">
    <property type="entry name" value="PROTEIN_KINASE_DOM"/>
    <property type="match status" value="1"/>
</dbReference>
<dbReference type="GO" id="GO:0005524">
    <property type="term" value="F:ATP binding"/>
    <property type="evidence" value="ECO:0007669"/>
    <property type="project" value="UniProtKB-UniRule"/>
</dbReference>
<evidence type="ECO:0000256" key="1">
    <source>
        <dbReference type="ARBA" id="ARBA00022527"/>
    </source>
</evidence>
<keyword evidence="2" id="KW-0808">Transferase</keyword>
<protein>
    <recommendedName>
        <fullName evidence="8">Protein kinase domain-containing protein</fullName>
    </recommendedName>
</protein>
<evidence type="ECO:0000259" key="8">
    <source>
        <dbReference type="PROSITE" id="PS50011"/>
    </source>
</evidence>
<feature type="domain" description="Protein kinase" evidence="8">
    <location>
        <begin position="295"/>
        <end position="536"/>
    </location>
</feature>
<dbReference type="VEuPathDB" id="VectorBase:RSAN_057762"/>
<reference evidence="9" key="2">
    <citation type="submission" date="2021-09" db="EMBL/GenBank/DDBJ databases">
        <authorList>
            <person name="Jia N."/>
            <person name="Wang J."/>
            <person name="Shi W."/>
            <person name="Du L."/>
            <person name="Sun Y."/>
            <person name="Zhan W."/>
            <person name="Jiang J."/>
            <person name="Wang Q."/>
            <person name="Zhang B."/>
            <person name="Ji P."/>
            <person name="Sakyi L.B."/>
            <person name="Cui X."/>
            <person name="Yuan T."/>
            <person name="Jiang B."/>
            <person name="Yang W."/>
            <person name="Lam T.T.-Y."/>
            <person name="Chang Q."/>
            <person name="Ding S."/>
            <person name="Wang X."/>
            <person name="Zhu J."/>
            <person name="Ruan X."/>
            <person name="Zhao L."/>
            <person name="Wei J."/>
            <person name="Que T."/>
            <person name="Du C."/>
            <person name="Cheng J."/>
            <person name="Dai P."/>
            <person name="Han X."/>
            <person name="Huang E."/>
            <person name="Gao Y."/>
            <person name="Liu J."/>
            <person name="Shao H."/>
            <person name="Ye R."/>
            <person name="Li L."/>
            <person name="Wei W."/>
            <person name="Wang X."/>
            <person name="Wang C."/>
            <person name="Huo Q."/>
            <person name="Li W."/>
            <person name="Guo W."/>
            <person name="Chen H."/>
            <person name="Chen S."/>
            <person name="Zhou L."/>
            <person name="Zhou L."/>
            <person name="Ni X."/>
            <person name="Tian J."/>
            <person name="Zhou Y."/>
            <person name="Sheng Y."/>
            <person name="Liu T."/>
            <person name="Pan Y."/>
            <person name="Xia L."/>
            <person name="Li J."/>
            <person name="Zhao F."/>
            <person name="Cao W."/>
        </authorList>
    </citation>
    <scope>NUCLEOTIDE SEQUENCE</scope>
    <source>
        <strain evidence="9">Rsan-2018</strain>
        <tissue evidence="9">Larvae</tissue>
    </source>
</reference>
<organism evidence="9 10">
    <name type="scientific">Rhipicephalus sanguineus</name>
    <name type="common">Brown dog tick</name>
    <name type="synonym">Ixodes sanguineus</name>
    <dbReference type="NCBI Taxonomy" id="34632"/>
    <lineage>
        <taxon>Eukaryota</taxon>
        <taxon>Metazoa</taxon>
        <taxon>Ecdysozoa</taxon>
        <taxon>Arthropoda</taxon>
        <taxon>Chelicerata</taxon>
        <taxon>Arachnida</taxon>
        <taxon>Acari</taxon>
        <taxon>Parasitiformes</taxon>
        <taxon>Ixodida</taxon>
        <taxon>Ixodoidea</taxon>
        <taxon>Ixodidae</taxon>
        <taxon>Rhipicephalinae</taxon>
        <taxon>Rhipicephalus</taxon>
        <taxon>Rhipicephalus</taxon>
    </lineage>
</organism>
<dbReference type="InterPro" id="IPR000719">
    <property type="entry name" value="Prot_kinase_dom"/>
</dbReference>
<feature type="compositionally biased region" description="Basic and acidic residues" evidence="7">
    <location>
        <begin position="196"/>
        <end position="206"/>
    </location>
</feature>
<dbReference type="Gene3D" id="1.10.510.10">
    <property type="entry name" value="Transferase(Phosphotransferase) domain 1"/>
    <property type="match status" value="1"/>
</dbReference>
<evidence type="ECO:0000256" key="5">
    <source>
        <dbReference type="ARBA" id="ARBA00022840"/>
    </source>
</evidence>
<keyword evidence="5 6" id="KW-0067">ATP-binding</keyword>
<dbReference type="PANTHER" id="PTHR24351">
    <property type="entry name" value="RIBOSOMAL PROTEIN S6 KINASE"/>
    <property type="match status" value="1"/>
</dbReference>
<dbReference type="InterPro" id="IPR011009">
    <property type="entry name" value="Kinase-like_dom_sf"/>
</dbReference>
<dbReference type="PROSITE" id="PS00107">
    <property type="entry name" value="PROTEIN_KINASE_ATP"/>
    <property type="match status" value="1"/>
</dbReference>
<dbReference type="GO" id="GO:0004674">
    <property type="term" value="F:protein serine/threonine kinase activity"/>
    <property type="evidence" value="ECO:0007669"/>
    <property type="project" value="UniProtKB-KW"/>
</dbReference>
<feature type="binding site" evidence="6">
    <location>
        <position position="324"/>
    </location>
    <ligand>
        <name>ATP</name>
        <dbReference type="ChEBI" id="CHEBI:30616"/>
    </ligand>
</feature>
<name>A0A9D4TCB5_RHISA</name>
<evidence type="ECO:0000313" key="9">
    <source>
        <dbReference type="EMBL" id="KAH7984771.1"/>
    </source>
</evidence>
<reference evidence="9" key="1">
    <citation type="journal article" date="2020" name="Cell">
        <title>Large-Scale Comparative Analyses of Tick Genomes Elucidate Their Genetic Diversity and Vector Capacities.</title>
        <authorList>
            <consortium name="Tick Genome and Microbiome Consortium (TIGMIC)"/>
            <person name="Jia N."/>
            <person name="Wang J."/>
            <person name="Shi W."/>
            <person name="Du L."/>
            <person name="Sun Y."/>
            <person name="Zhan W."/>
            <person name="Jiang J.F."/>
            <person name="Wang Q."/>
            <person name="Zhang B."/>
            <person name="Ji P."/>
            <person name="Bell-Sakyi L."/>
            <person name="Cui X.M."/>
            <person name="Yuan T.T."/>
            <person name="Jiang B.G."/>
            <person name="Yang W.F."/>
            <person name="Lam T.T."/>
            <person name="Chang Q.C."/>
            <person name="Ding S.J."/>
            <person name="Wang X.J."/>
            <person name="Zhu J.G."/>
            <person name="Ruan X.D."/>
            <person name="Zhao L."/>
            <person name="Wei J.T."/>
            <person name="Ye R.Z."/>
            <person name="Que T.C."/>
            <person name="Du C.H."/>
            <person name="Zhou Y.H."/>
            <person name="Cheng J.X."/>
            <person name="Dai P.F."/>
            <person name="Guo W.B."/>
            <person name="Han X.H."/>
            <person name="Huang E.J."/>
            <person name="Li L.F."/>
            <person name="Wei W."/>
            <person name="Gao Y.C."/>
            <person name="Liu J.Z."/>
            <person name="Shao H.Z."/>
            <person name="Wang X."/>
            <person name="Wang C.C."/>
            <person name="Yang T.C."/>
            <person name="Huo Q.B."/>
            <person name="Li W."/>
            <person name="Chen H.Y."/>
            <person name="Chen S.E."/>
            <person name="Zhou L.G."/>
            <person name="Ni X.B."/>
            <person name="Tian J.H."/>
            <person name="Sheng Y."/>
            <person name="Liu T."/>
            <person name="Pan Y.S."/>
            <person name="Xia L.Y."/>
            <person name="Li J."/>
            <person name="Zhao F."/>
            <person name="Cao W.C."/>
        </authorList>
    </citation>
    <scope>NUCLEOTIDE SEQUENCE</scope>
    <source>
        <strain evidence="9">Rsan-2018</strain>
    </source>
</reference>
<dbReference type="InterPro" id="IPR008266">
    <property type="entry name" value="Tyr_kinase_AS"/>
</dbReference>
<dbReference type="Gene3D" id="3.30.200.20">
    <property type="entry name" value="Phosphorylase Kinase, domain 1"/>
    <property type="match status" value="1"/>
</dbReference>
<evidence type="ECO:0000256" key="4">
    <source>
        <dbReference type="ARBA" id="ARBA00022777"/>
    </source>
</evidence>
<keyword evidence="4" id="KW-0418">Kinase</keyword>
<keyword evidence="10" id="KW-1185">Reference proteome</keyword>
<proteinExistence type="predicted"/>
<dbReference type="Pfam" id="PF00069">
    <property type="entry name" value="Pkinase"/>
    <property type="match status" value="1"/>
</dbReference>
<feature type="region of interest" description="Disordered" evidence="7">
    <location>
        <begin position="71"/>
        <end position="249"/>
    </location>
</feature>
<keyword evidence="1" id="KW-0723">Serine/threonine-protein kinase</keyword>
<sequence length="536" mass="58419">MLTCADTPLPTLHTLAPGLFFTCHLSKRSSARNAPVTPPIKERPPKEFKRIPRRRSTCARAPLKWTQAAAVPALSAATTSQESAPRTPRSDAGQLLQAPRAAQPGRATTPFRGTSEADGERTSKQTTAVTPGGAHGGGSKAGSPMRRNSPPAVPGPSGVSPATPAQQPASPVDEAAVRDGEAEDSNSLKWMSTKEPGAKVKRREDEASSAGPSHVQLQSPAASPAAPKKRTQRLPHGAPDTVTKKSSGGSRTELCGILSGLLGRFRIKSISLGDVDEVTFWKNPSEPGDWHLSFLQQHQVLGRGSFGIVYLVRHKVTKELAALKCIEKHHREQTKEARRVEAERLAWQAVSHHPFVATLKCYYETTKAWCFVMEYVPRGTLSQIIRRSGPLPENRAKVVSAQLAHALNFVHEAGYLHRDISSSNVLLDEHGDARLIDFGLCQLGMEARNRCGSLAYMAPEVLRREHYGAGADWWSFGIVLYTMLIGKTPLSQYAAEQNINIQTTRRELRYSRSLNAAGVSSERRTQQQWLPGDDAA</sequence>
<dbReference type="EMBL" id="JABSTV010001245">
    <property type="protein sequence ID" value="KAH7984771.1"/>
    <property type="molecule type" value="Genomic_DNA"/>
</dbReference>
<evidence type="ECO:0000256" key="3">
    <source>
        <dbReference type="ARBA" id="ARBA00022741"/>
    </source>
</evidence>